<dbReference type="OrthoDB" id="8410070at2"/>
<accession>A0A330HHR8</accession>
<evidence type="ECO:0000313" key="2">
    <source>
        <dbReference type="EMBL" id="RAZ88261.1"/>
    </source>
</evidence>
<name>A0A330HHR8_9HYPH</name>
<feature type="compositionally biased region" description="Acidic residues" evidence="1">
    <location>
        <begin position="1"/>
        <end position="13"/>
    </location>
</feature>
<evidence type="ECO:0000313" key="3">
    <source>
        <dbReference type="Proteomes" id="UP000251558"/>
    </source>
</evidence>
<comment type="caution">
    <text evidence="2">The sequence shown here is derived from an EMBL/GenBank/DDBJ whole genome shotgun (WGS) entry which is preliminary data.</text>
</comment>
<dbReference type="Proteomes" id="UP000251558">
    <property type="component" value="Unassembled WGS sequence"/>
</dbReference>
<dbReference type="RefSeq" id="WP_112099977.1">
    <property type="nucleotide sequence ID" value="NZ_QMBP01000013.1"/>
</dbReference>
<sequence>MEGAIQDEGEDEEGRLPPYPEKDGRSGPYHVARTAIDAGAAITLIPGAGYAIGQIVERFVAEPLQKRRDKWFTKVGEGLRDLQARLQDFDPSKLDENDDFISAVAEATAAATRTAKQEKIEALRNGVLNIAKGLQLDDVLRGIFFGYIERFSPAHIQVLKLLAAPSSSPEMRQKASQMMAGAQMSVLEAALPASVISPGALDRVLSDLHREGLADTNSMMAMGTSGVFLAKRSTGIGDSFLQFIADPLPGQG</sequence>
<dbReference type="AlphaFoldDB" id="A0A330HHR8"/>
<gene>
    <name evidence="2" type="ORF">DPM33_24545</name>
</gene>
<evidence type="ECO:0000256" key="1">
    <source>
        <dbReference type="SAM" id="MobiDB-lite"/>
    </source>
</evidence>
<reference evidence="2 3" key="1">
    <citation type="submission" date="2018-07" db="EMBL/GenBank/DDBJ databases">
        <title>Diversity of Mesorhizobium strains in Brazil.</title>
        <authorList>
            <person name="Helene L.C.F."/>
            <person name="Dall'Agnol R."/>
            <person name="Delamuta J.R.M."/>
            <person name="Hungria M."/>
        </authorList>
    </citation>
    <scope>NUCLEOTIDE SEQUENCE [LARGE SCALE GENOMIC DNA]</scope>
    <source>
        <strain evidence="2 3">AC99b</strain>
    </source>
</reference>
<organism evidence="2 3">
    <name type="scientific">Mesorhizobium hawassense</name>
    <dbReference type="NCBI Taxonomy" id="1209954"/>
    <lineage>
        <taxon>Bacteria</taxon>
        <taxon>Pseudomonadati</taxon>
        <taxon>Pseudomonadota</taxon>
        <taxon>Alphaproteobacteria</taxon>
        <taxon>Hyphomicrobiales</taxon>
        <taxon>Phyllobacteriaceae</taxon>
        <taxon>Mesorhizobium</taxon>
    </lineage>
</organism>
<feature type="region of interest" description="Disordered" evidence="1">
    <location>
        <begin position="1"/>
        <end position="28"/>
    </location>
</feature>
<keyword evidence="3" id="KW-1185">Reference proteome</keyword>
<protein>
    <submittedName>
        <fullName evidence="2">Uncharacterized protein</fullName>
    </submittedName>
</protein>
<dbReference type="EMBL" id="QMBP01000013">
    <property type="protein sequence ID" value="RAZ88261.1"/>
    <property type="molecule type" value="Genomic_DNA"/>
</dbReference>
<proteinExistence type="predicted"/>